<dbReference type="AlphaFoldDB" id="A0A1G4TVP5"/>
<evidence type="ECO:0000313" key="2">
    <source>
        <dbReference type="Proteomes" id="UP000198601"/>
    </source>
</evidence>
<keyword evidence="2" id="KW-1185">Reference proteome</keyword>
<reference evidence="2" key="1">
    <citation type="submission" date="2016-10" db="EMBL/GenBank/DDBJ databases">
        <authorList>
            <person name="Varghese N."/>
            <person name="Submissions S."/>
        </authorList>
    </citation>
    <scope>NUCLEOTIDE SEQUENCE [LARGE SCALE GENOMIC DNA]</scope>
    <source>
        <strain evidence="2">CGMCC 1.8946</strain>
    </source>
</reference>
<evidence type="ECO:0000313" key="1">
    <source>
        <dbReference type="EMBL" id="SCW85397.1"/>
    </source>
</evidence>
<accession>A0A1G4TVP5</accession>
<dbReference type="Proteomes" id="UP000198601">
    <property type="component" value="Unassembled WGS sequence"/>
</dbReference>
<proteinExistence type="predicted"/>
<name>A0A1G4TVP5_9BACL</name>
<sequence>MPPEAEGLSVNTPLLWRMSSNKTCRRTWSPEQIAEKRRVEGKPFFCFKTIYRWLYEGRLAVGDIQMLLQKGKRRKRVEILGRFLVVTPIRFENAQRSVTGSSTPSSPAGAKARTASATFIGRKKRLYMALNMPDWLTRGRPLFGILVSQYPKGTFQKATTDPGKEFVC</sequence>
<organism evidence="1 2">
    <name type="scientific">Paenibacillus tianmuensis</name>
    <dbReference type="NCBI Taxonomy" id="624147"/>
    <lineage>
        <taxon>Bacteria</taxon>
        <taxon>Bacillati</taxon>
        <taxon>Bacillota</taxon>
        <taxon>Bacilli</taxon>
        <taxon>Bacillales</taxon>
        <taxon>Paenibacillaceae</taxon>
        <taxon>Paenibacillus</taxon>
    </lineage>
</organism>
<dbReference type="EMBL" id="FMTT01000071">
    <property type="protein sequence ID" value="SCW85397.1"/>
    <property type="molecule type" value="Genomic_DNA"/>
</dbReference>
<protein>
    <submittedName>
        <fullName evidence="1">Transposase, IS30 family</fullName>
    </submittedName>
</protein>
<dbReference type="STRING" id="624147.SAMN04487970_10719"/>
<gene>
    <name evidence="1" type="ORF">SAMN04487970_10719</name>
</gene>